<dbReference type="AlphaFoldDB" id="A0A848KGF8"/>
<dbReference type="PANTHER" id="PTHR43267">
    <property type="entry name" value="TRNA THREONYLCARBAMOYLADENOSINE DEHYDRATASE"/>
    <property type="match status" value="1"/>
</dbReference>
<dbReference type="Proteomes" id="UP000535543">
    <property type="component" value="Unassembled WGS sequence"/>
</dbReference>
<dbReference type="Gene3D" id="3.40.50.720">
    <property type="entry name" value="NAD(P)-binding Rossmann-like Domain"/>
    <property type="match status" value="1"/>
</dbReference>
<dbReference type="InterPro" id="IPR035985">
    <property type="entry name" value="Ubiquitin-activating_enz"/>
</dbReference>
<feature type="region of interest" description="Disordered" evidence="1">
    <location>
        <begin position="334"/>
        <end position="354"/>
    </location>
</feature>
<proteinExistence type="predicted"/>
<accession>A0A848KGF8</accession>
<comment type="caution">
    <text evidence="3">The sequence shown here is derived from an EMBL/GenBank/DDBJ whole genome shotgun (WGS) entry which is preliminary data.</text>
</comment>
<gene>
    <name evidence="3" type="ORF">FGL95_09680</name>
</gene>
<reference evidence="3 4" key="1">
    <citation type="submission" date="2019-05" db="EMBL/GenBank/DDBJ databases">
        <authorList>
            <person name="Lee S.D."/>
        </authorList>
    </citation>
    <scope>NUCLEOTIDE SEQUENCE [LARGE SCALE GENOMIC DNA]</scope>
    <source>
        <strain evidence="3 4">YC2-7</strain>
    </source>
</reference>
<evidence type="ECO:0000259" key="2">
    <source>
        <dbReference type="Pfam" id="PF00899"/>
    </source>
</evidence>
<dbReference type="EMBL" id="VCQU01000003">
    <property type="protein sequence ID" value="NMN95300.1"/>
    <property type="molecule type" value="Genomic_DNA"/>
</dbReference>
<dbReference type="InterPro" id="IPR045886">
    <property type="entry name" value="ThiF/MoeB/HesA"/>
</dbReference>
<dbReference type="GO" id="GO:0061504">
    <property type="term" value="P:cyclic threonylcarbamoyladenosine biosynthetic process"/>
    <property type="evidence" value="ECO:0007669"/>
    <property type="project" value="TreeGrafter"/>
</dbReference>
<name>A0A848KGF8_9NOCA</name>
<organism evidence="3 4">
    <name type="scientific">Antrihabitans stalactiti</name>
    <dbReference type="NCBI Taxonomy" id="2584121"/>
    <lineage>
        <taxon>Bacteria</taxon>
        <taxon>Bacillati</taxon>
        <taxon>Actinomycetota</taxon>
        <taxon>Actinomycetes</taxon>
        <taxon>Mycobacteriales</taxon>
        <taxon>Nocardiaceae</taxon>
        <taxon>Antrihabitans</taxon>
    </lineage>
</organism>
<dbReference type="InterPro" id="IPR000594">
    <property type="entry name" value="ThiF_NAD_FAD-bd"/>
</dbReference>
<dbReference type="NCBIfam" id="NF005901">
    <property type="entry name" value="PRK07877.1"/>
    <property type="match status" value="1"/>
</dbReference>
<dbReference type="CDD" id="cd01483">
    <property type="entry name" value="E1_enzyme_family"/>
    <property type="match status" value="1"/>
</dbReference>
<evidence type="ECO:0000313" key="4">
    <source>
        <dbReference type="Proteomes" id="UP000535543"/>
    </source>
</evidence>
<protein>
    <submittedName>
        <fullName evidence="3">Rv1355c family protein</fullName>
    </submittedName>
</protein>
<evidence type="ECO:0000313" key="3">
    <source>
        <dbReference type="EMBL" id="NMN95300.1"/>
    </source>
</evidence>
<dbReference type="SUPFAM" id="SSF69572">
    <property type="entry name" value="Activating enzymes of the ubiquitin-like proteins"/>
    <property type="match status" value="1"/>
</dbReference>
<reference evidence="3 4" key="2">
    <citation type="submission" date="2020-06" db="EMBL/GenBank/DDBJ databases">
        <title>Antribacter stalactiti gen. nov., sp. nov., a new member of the family Nacardiaceae isolated from a cave.</title>
        <authorList>
            <person name="Kim I.S."/>
        </authorList>
    </citation>
    <scope>NUCLEOTIDE SEQUENCE [LARGE SCALE GENOMIC DNA]</scope>
    <source>
        <strain evidence="3 4">YC2-7</strain>
    </source>
</reference>
<dbReference type="RefSeq" id="WP_169586065.1">
    <property type="nucleotide sequence ID" value="NZ_VCQU01000003.1"/>
</dbReference>
<keyword evidence="4" id="KW-1185">Reference proteome</keyword>
<dbReference type="PANTHER" id="PTHR43267:SF3">
    <property type="entry name" value="THIF PROTEIN"/>
    <property type="match status" value="1"/>
</dbReference>
<dbReference type="GO" id="GO:0008641">
    <property type="term" value="F:ubiquitin-like modifier activating enzyme activity"/>
    <property type="evidence" value="ECO:0007669"/>
    <property type="project" value="InterPro"/>
</dbReference>
<sequence length="354" mass="39064">MNLEYRGRILDESLDSDMAFLDELRADPHVEFVDTRAEQRRGLTELTPPPTDDLLAEDSRWVYYSWRRTCVGILGPKSFRRLRLDRNRNKITTEEQDHFGTLTIGVIGLSVGHAIAHTLALEGLCGELRLADFDEIELSNLNRIPGTLLDLGVNKAVVVARRIAELDPYLSVIVDQRGITRESIDEFSDGLDIMIEECDSLDIKVLARDAASARGIPILMETSDRGLLDVERYDLDPTLPYFNGLLGTDFDFASFADMSPEDKVPHVFRILPPSQLSDRMVSSMLEVGKTVSTWPQLGGDVALGGASVAAAVRRIGRGEPLPSGRTSIDLSAALDAIDSGTGDESRPLPGMRER</sequence>
<feature type="compositionally biased region" description="Basic and acidic residues" evidence="1">
    <location>
        <begin position="343"/>
        <end position="354"/>
    </location>
</feature>
<dbReference type="Pfam" id="PF00899">
    <property type="entry name" value="ThiF"/>
    <property type="match status" value="1"/>
</dbReference>
<feature type="domain" description="THIF-type NAD/FAD binding fold" evidence="2">
    <location>
        <begin position="85"/>
        <end position="219"/>
    </location>
</feature>
<dbReference type="GO" id="GO:0061503">
    <property type="term" value="F:tRNA threonylcarbamoyladenosine dehydratase"/>
    <property type="evidence" value="ECO:0007669"/>
    <property type="project" value="TreeGrafter"/>
</dbReference>
<evidence type="ECO:0000256" key="1">
    <source>
        <dbReference type="SAM" id="MobiDB-lite"/>
    </source>
</evidence>